<dbReference type="InterPro" id="IPR036890">
    <property type="entry name" value="HATPase_C_sf"/>
</dbReference>
<dbReference type="SMART" id="SM00387">
    <property type="entry name" value="HATPase_c"/>
    <property type="match status" value="1"/>
</dbReference>
<dbReference type="PROSITE" id="PS50112">
    <property type="entry name" value="PAS"/>
    <property type="match status" value="1"/>
</dbReference>
<sequence length="556" mass="62608">MIEMMLQSLSQLFSDTLRSIKNLIRSDIAIKSPEDLEYQQRAIVMNFTIVLSIVVAIIWFVFEITFRQRLIPLIAQIFGIIGGSFFLWWQKKSSLHDSATVFVALFCSILIMLTLFLQLSNPTIFWLFLIPPVSFFIGGERNGIVWSCIVVVLFSFLSLFAYLGLVGNPTTLIFIIDFLTSFIIVVVFTFFYERTRHNVQTSLRATVHRDQTVLDTIQDGIIVIDQEMHIRMFSRGAERILGWSQDEVLDTKLEAYITLDLTQDISKLHTSITKEAVELKNKNQETIYTNLIISPIVLSPEHNEGDAHFIITVQDVTQASELVRMKLDFVSMAAHELRTPLTSIIGYLSVFMKNDAWMSLTDDDKLLLERVKLSADQLSALMENLLMVSKIEGGSKTLNLQTTNWVTLLRERVDELKHLAGTKGLTLTFYTPSEDIFVNVDPMRIAEVINNLVSNAVKYTDKGGIRITTGIDLKNHTVYTSCTDTGHGIAKKAIPHMFEKFYKVNSSLEQGTTGTGLGLFISKSIVELHGGTISISSDGEEKGSTVTFTLPLDTKT</sequence>
<dbReference type="SUPFAM" id="SSF55874">
    <property type="entry name" value="ATPase domain of HSP90 chaperone/DNA topoisomerase II/histidine kinase"/>
    <property type="match status" value="1"/>
</dbReference>
<evidence type="ECO:0000259" key="7">
    <source>
        <dbReference type="PROSITE" id="PS50109"/>
    </source>
</evidence>
<dbReference type="Pfam" id="PF02518">
    <property type="entry name" value="HATPase_c"/>
    <property type="match status" value="1"/>
</dbReference>
<dbReference type="SMART" id="SM00091">
    <property type="entry name" value="PAS"/>
    <property type="match status" value="1"/>
</dbReference>
<protein>
    <recommendedName>
        <fullName evidence="2">histidine kinase</fullName>
        <ecNumber evidence="2">2.7.13.3</ecNumber>
    </recommendedName>
</protein>
<keyword evidence="3" id="KW-0597">Phosphoprotein</keyword>
<keyword evidence="6" id="KW-0812">Transmembrane</keyword>
<dbReference type="InterPro" id="IPR004358">
    <property type="entry name" value="Sig_transdc_His_kin-like_C"/>
</dbReference>
<dbReference type="InterPro" id="IPR000014">
    <property type="entry name" value="PAS"/>
</dbReference>
<dbReference type="Gene3D" id="3.30.450.20">
    <property type="entry name" value="PAS domain"/>
    <property type="match status" value="1"/>
</dbReference>
<dbReference type="Gene3D" id="1.10.287.130">
    <property type="match status" value="1"/>
</dbReference>
<dbReference type="FunFam" id="3.30.565.10:FF:000006">
    <property type="entry name" value="Sensor histidine kinase WalK"/>
    <property type="match status" value="1"/>
</dbReference>
<dbReference type="GO" id="GO:0009927">
    <property type="term" value="F:histidine phosphotransfer kinase activity"/>
    <property type="evidence" value="ECO:0007669"/>
    <property type="project" value="TreeGrafter"/>
</dbReference>
<gene>
    <name evidence="9" type="ORF">COY32_01755</name>
</gene>
<dbReference type="CDD" id="cd00082">
    <property type="entry name" value="HisKA"/>
    <property type="match status" value="1"/>
</dbReference>
<reference evidence="10" key="1">
    <citation type="submission" date="2017-09" db="EMBL/GenBank/DDBJ databases">
        <title>Depth-based differentiation of microbial function through sediment-hosted aquifers and enrichment of novel symbionts in the deep terrestrial subsurface.</title>
        <authorList>
            <person name="Probst A.J."/>
            <person name="Ladd B."/>
            <person name="Jarett J.K."/>
            <person name="Geller-Mcgrath D.E."/>
            <person name="Sieber C.M.K."/>
            <person name="Emerson J.B."/>
            <person name="Anantharaman K."/>
            <person name="Thomas B.C."/>
            <person name="Malmstrom R."/>
            <person name="Stieglmeier M."/>
            <person name="Klingl A."/>
            <person name="Woyke T."/>
            <person name="Ryan C.M."/>
            <person name="Banfield J.F."/>
        </authorList>
    </citation>
    <scope>NUCLEOTIDE SEQUENCE [LARGE SCALE GENOMIC DNA]</scope>
</reference>
<dbReference type="InterPro" id="IPR003594">
    <property type="entry name" value="HATPase_dom"/>
</dbReference>
<keyword evidence="4" id="KW-0808">Transferase</keyword>
<comment type="catalytic activity">
    <reaction evidence="1">
        <text>ATP + protein L-histidine = ADP + protein N-phospho-L-histidine.</text>
        <dbReference type="EC" id="2.7.13.3"/>
    </reaction>
</comment>
<dbReference type="InterPro" id="IPR005467">
    <property type="entry name" value="His_kinase_dom"/>
</dbReference>
<keyword evidence="6" id="KW-1133">Transmembrane helix</keyword>
<dbReference type="GO" id="GO:0005886">
    <property type="term" value="C:plasma membrane"/>
    <property type="evidence" value="ECO:0007669"/>
    <property type="project" value="TreeGrafter"/>
</dbReference>
<keyword evidence="5" id="KW-0418">Kinase</keyword>
<name>A0A2M7TKK8_UNCKA</name>
<keyword evidence="6" id="KW-0472">Membrane</keyword>
<feature type="transmembrane region" description="Helical" evidence="6">
    <location>
        <begin position="144"/>
        <end position="165"/>
    </location>
</feature>
<feature type="transmembrane region" description="Helical" evidence="6">
    <location>
        <begin position="171"/>
        <end position="192"/>
    </location>
</feature>
<dbReference type="Pfam" id="PF00512">
    <property type="entry name" value="HisKA"/>
    <property type="match status" value="1"/>
</dbReference>
<dbReference type="PRINTS" id="PR00344">
    <property type="entry name" value="BCTRLSENSOR"/>
</dbReference>
<evidence type="ECO:0000313" key="10">
    <source>
        <dbReference type="Proteomes" id="UP000228920"/>
    </source>
</evidence>
<dbReference type="Pfam" id="PF00989">
    <property type="entry name" value="PAS"/>
    <property type="match status" value="1"/>
</dbReference>
<evidence type="ECO:0000256" key="4">
    <source>
        <dbReference type="ARBA" id="ARBA00022679"/>
    </source>
</evidence>
<dbReference type="GO" id="GO:0000155">
    <property type="term" value="F:phosphorelay sensor kinase activity"/>
    <property type="evidence" value="ECO:0007669"/>
    <property type="project" value="InterPro"/>
</dbReference>
<dbReference type="SMART" id="SM00388">
    <property type="entry name" value="HisKA"/>
    <property type="match status" value="1"/>
</dbReference>
<dbReference type="GO" id="GO:0006355">
    <property type="term" value="P:regulation of DNA-templated transcription"/>
    <property type="evidence" value="ECO:0007669"/>
    <property type="project" value="InterPro"/>
</dbReference>
<evidence type="ECO:0000259" key="8">
    <source>
        <dbReference type="PROSITE" id="PS50112"/>
    </source>
</evidence>
<evidence type="ECO:0000256" key="1">
    <source>
        <dbReference type="ARBA" id="ARBA00000085"/>
    </source>
</evidence>
<dbReference type="Proteomes" id="UP000228920">
    <property type="component" value="Unassembled WGS sequence"/>
</dbReference>
<proteinExistence type="predicted"/>
<evidence type="ECO:0000313" key="9">
    <source>
        <dbReference type="EMBL" id="PIZ47387.1"/>
    </source>
</evidence>
<dbReference type="PANTHER" id="PTHR43047:SF72">
    <property type="entry name" value="OSMOSENSING HISTIDINE PROTEIN KINASE SLN1"/>
    <property type="match status" value="1"/>
</dbReference>
<evidence type="ECO:0000256" key="2">
    <source>
        <dbReference type="ARBA" id="ARBA00012438"/>
    </source>
</evidence>
<feature type="transmembrane region" description="Helical" evidence="6">
    <location>
        <begin position="101"/>
        <end position="117"/>
    </location>
</feature>
<evidence type="ECO:0000256" key="5">
    <source>
        <dbReference type="ARBA" id="ARBA00022777"/>
    </source>
</evidence>
<dbReference type="PANTHER" id="PTHR43047">
    <property type="entry name" value="TWO-COMPONENT HISTIDINE PROTEIN KINASE"/>
    <property type="match status" value="1"/>
</dbReference>
<dbReference type="Pfam" id="PF20966">
    <property type="entry name" value="MASE6"/>
    <property type="match status" value="1"/>
</dbReference>
<dbReference type="InterPro" id="IPR048435">
    <property type="entry name" value="MASE6"/>
</dbReference>
<comment type="caution">
    <text evidence="9">The sequence shown here is derived from an EMBL/GenBank/DDBJ whole genome shotgun (WGS) entry which is preliminary data.</text>
</comment>
<evidence type="ECO:0000256" key="6">
    <source>
        <dbReference type="SAM" id="Phobius"/>
    </source>
</evidence>
<dbReference type="CDD" id="cd00130">
    <property type="entry name" value="PAS"/>
    <property type="match status" value="1"/>
</dbReference>
<dbReference type="InterPro" id="IPR003661">
    <property type="entry name" value="HisK_dim/P_dom"/>
</dbReference>
<evidence type="ECO:0000256" key="3">
    <source>
        <dbReference type="ARBA" id="ARBA00022553"/>
    </source>
</evidence>
<accession>A0A2M7TKK8</accession>
<organism evidence="9 10">
    <name type="scientific">candidate division WWE3 bacterium CG_4_10_14_0_2_um_filter_41_14</name>
    <dbReference type="NCBI Taxonomy" id="1975072"/>
    <lineage>
        <taxon>Bacteria</taxon>
        <taxon>Katanobacteria</taxon>
    </lineage>
</organism>
<dbReference type="SUPFAM" id="SSF55785">
    <property type="entry name" value="PYP-like sensor domain (PAS domain)"/>
    <property type="match status" value="1"/>
</dbReference>
<dbReference type="AlphaFoldDB" id="A0A2M7TKK8"/>
<dbReference type="NCBIfam" id="TIGR00229">
    <property type="entry name" value="sensory_box"/>
    <property type="match status" value="1"/>
</dbReference>
<dbReference type="EMBL" id="PFNL01000051">
    <property type="protein sequence ID" value="PIZ47387.1"/>
    <property type="molecule type" value="Genomic_DNA"/>
</dbReference>
<feature type="domain" description="Histidine kinase" evidence="7">
    <location>
        <begin position="332"/>
        <end position="554"/>
    </location>
</feature>
<dbReference type="Gene3D" id="3.30.565.10">
    <property type="entry name" value="Histidine kinase-like ATPase, C-terminal domain"/>
    <property type="match status" value="1"/>
</dbReference>
<dbReference type="InterPro" id="IPR036097">
    <property type="entry name" value="HisK_dim/P_sf"/>
</dbReference>
<dbReference type="InterPro" id="IPR035965">
    <property type="entry name" value="PAS-like_dom_sf"/>
</dbReference>
<feature type="transmembrane region" description="Helical" evidence="6">
    <location>
        <begin position="70"/>
        <end position="89"/>
    </location>
</feature>
<feature type="domain" description="PAS" evidence="8">
    <location>
        <begin position="213"/>
        <end position="280"/>
    </location>
</feature>
<dbReference type="SUPFAM" id="SSF47384">
    <property type="entry name" value="Homodimeric domain of signal transducing histidine kinase"/>
    <property type="match status" value="1"/>
</dbReference>
<dbReference type="PROSITE" id="PS50109">
    <property type="entry name" value="HIS_KIN"/>
    <property type="match status" value="1"/>
</dbReference>
<dbReference type="InterPro" id="IPR013767">
    <property type="entry name" value="PAS_fold"/>
</dbReference>
<dbReference type="EC" id="2.7.13.3" evidence="2"/>
<feature type="transmembrane region" description="Helical" evidence="6">
    <location>
        <begin position="43"/>
        <end position="64"/>
    </location>
</feature>